<accession>A0A8I6ZA49</accession>
<evidence type="ECO:0000313" key="2">
    <source>
        <dbReference type="EnsemblPlants" id="HORVU.MOREX.r3.7HG0687750.1.CDS1"/>
    </source>
</evidence>
<dbReference type="Gramene" id="HORVU.MOREX.r3.7HG0687750.1">
    <property type="protein sequence ID" value="HORVU.MOREX.r3.7HG0687750.1.CDS1"/>
    <property type="gene ID" value="HORVU.MOREX.r3.7HG0687750"/>
</dbReference>
<organism evidence="2 3">
    <name type="scientific">Hordeum vulgare subsp. vulgare</name>
    <name type="common">Domesticated barley</name>
    <dbReference type="NCBI Taxonomy" id="112509"/>
    <lineage>
        <taxon>Eukaryota</taxon>
        <taxon>Viridiplantae</taxon>
        <taxon>Streptophyta</taxon>
        <taxon>Embryophyta</taxon>
        <taxon>Tracheophyta</taxon>
        <taxon>Spermatophyta</taxon>
        <taxon>Magnoliopsida</taxon>
        <taxon>Liliopsida</taxon>
        <taxon>Poales</taxon>
        <taxon>Poaceae</taxon>
        <taxon>BOP clade</taxon>
        <taxon>Pooideae</taxon>
        <taxon>Triticodae</taxon>
        <taxon>Triticeae</taxon>
        <taxon>Hordeinae</taxon>
        <taxon>Hordeum</taxon>
    </lineage>
</organism>
<proteinExistence type="predicted"/>
<feature type="region of interest" description="Disordered" evidence="1">
    <location>
        <begin position="103"/>
        <end position="148"/>
    </location>
</feature>
<feature type="compositionally biased region" description="Low complexity" evidence="1">
    <location>
        <begin position="204"/>
        <end position="218"/>
    </location>
</feature>
<dbReference type="AlphaFoldDB" id="A0A8I6ZA49"/>
<feature type="compositionally biased region" description="Basic residues" evidence="1">
    <location>
        <begin position="134"/>
        <end position="143"/>
    </location>
</feature>
<dbReference type="EnsemblPlants" id="HORVU.MOREX.r3.7HG0687750.1">
    <property type="protein sequence ID" value="HORVU.MOREX.r3.7HG0687750.1.CDS1"/>
    <property type="gene ID" value="HORVU.MOREX.r3.7HG0687750"/>
</dbReference>
<feature type="compositionally biased region" description="Polar residues" evidence="1">
    <location>
        <begin position="226"/>
        <end position="236"/>
    </location>
</feature>
<sequence length="287" mass="31885">MERQTERLQNVAAFFVWVWTENPDSIPRAVDLTIIERAGDGRNRHQLPDGVPAEEGRQGPMTGVLIHLVLAKEYSQRASDSAAEEYPCIYTYDVQIGTMDGRVVPPRRMSEAGSSRLPRRRDDDADDEGQDRQRHCRPGKRRSLWQSVVGQAQCRDTARFDPLPRREGRNVERWGRSDARRRAPSRLADQERRWRTSTSPPPAQRRAPSATSSTAIPAGSVLRPVSNRSVQGTGAASSAPVEDADHYSGRSSNVVAQNAGRQAVPGMLVLPQQEEMAELGTTDPDAR</sequence>
<reference evidence="2" key="2">
    <citation type="submission" date="2020-10" db="EMBL/GenBank/DDBJ databases">
        <authorList>
            <person name="Scholz U."/>
            <person name="Mascher M."/>
            <person name="Fiebig A."/>
        </authorList>
    </citation>
    <scope>NUCLEOTIDE SEQUENCE [LARGE SCALE GENOMIC DNA]</scope>
    <source>
        <strain evidence="2">cv. Morex</strain>
    </source>
</reference>
<evidence type="ECO:0000313" key="3">
    <source>
        <dbReference type="Proteomes" id="UP000011116"/>
    </source>
</evidence>
<feature type="region of interest" description="Disordered" evidence="1">
    <location>
        <begin position="171"/>
        <end position="252"/>
    </location>
</feature>
<reference evidence="2" key="3">
    <citation type="submission" date="2022-01" db="UniProtKB">
        <authorList>
            <consortium name="EnsemblPlants"/>
        </authorList>
    </citation>
    <scope>IDENTIFICATION</scope>
    <source>
        <strain evidence="2">subsp. vulgare</strain>
    </source>
</reference>
<dbReference type="Proteomes" id="UP000011116">
    <property type="component" value="Chromosome 7H"/>
</dbReference>
<protein>
    <submittedName>
        <fullName evidence="2">Uncharacterized protein</fullName>
    </submittedName>
</protein>
<evidence type="ECO:0000256" key="1">
    <source>
        <dbReference type="SAM" id="MobiDB-lite"/>
    </source>
</evidence>
<dbReference type="Gramene" id="HORVU.MOREX.r2.7HG0571000.1">
    <property type="protein sequence ID" value="HORVU.MOREX.r2.7HG0571000.1.CDS.1"/>
    <property type="gene ID" value="HORVU.MOREX.r2.7HG0571000"/>
</dbReference>
<feature type="compositionally biased region" description="Basic and acidic residues" evidence="1">
    <location>
        <begin position="171"/>
        <end position="181"/>
    </location>
</feature>
<feature type="region of interest" description="Disordered" evidence="1">
    <location>
        <begin position="265"/>
        <end position="287"/>
    </location>
</feature>
<name>A0A8I6ZA49_HORVV</name>
<keyword evidence="3" id="KW-1185">Reference proteome</keyword>
<reference evidence="3" key="1">
    <citation type="journal article" date="2012" name="Nature">
        <title>A physical, genetic and functional sequence assembly of the barley genome.</title>
        <authorList>
            <consortium name="The International Barley Genome Sequencing Consortium"/>
            <person name="Mayer K.F."/>
            <person name="Waugh R."/>
            <person name="Brown J.W."/>
            <person name="Schulman A."/>
            <person name="Langridge P."/>
            <person name="Platzer M."/>
            <person name="Fincher G.B."/>
            <person name="Muehlbauer G.J."/>
            <person name="Sato K."/>
            <person name="Close T.J."/>
            <person name="Wise R.P."/>
            <person name="Stein N."/>
        </authorList>
    </citation>
    <scope>NUCLEOTIDE SEQUENCE [LARGE SCALE GENOMIC DNA]</scope>
    <source>
        <strain evidence="3">cv. Morex</strain>
    </source>
</reference>